<keyword evidence="3" id="KW-1185">Reference proteome</keyword>
<sequence>MALATLPLQALGTPVARATGDQSVNCDSILYSRESMESLLCQAATTTSVFPRLPFTCRFGPVHQTSSSPIKQKQVQTTLPCTKFCDPLNLFATPPLTVVTSTEDSYQYNTVKKHNNDNRFEPSRRSLPTMSPTMLGVPPTTTIFPQSSVLGLPICQSPPVTKKLNINSPWSEGGAMMPIAPKQENAGNSLIPEKFNERARSPTNVTFLEKEMTESEKWHHFYLWQLIVQQLSPKRLAETTADMGLPSSTFFSYFGQQSLSKTKECENTSNNVVLSRPAEESDFPRVTQPTSHVGKKDFPDKLNPTINEGDERSPPKILESESHCKNFEDRPLTNNLSFREMEFYYKALINSVSSFSSEVSRPISSTEASWTNIFSERSSVSTERLTELCLKLRNPDMDQFDCNCSSSTQAGNNLVILQSTGSPSRSSSSSLVSPTTNSDALDFGNLPKATYFKLNSLRKRKKLA</sequence>
<organism evidence="2 3">
    <name type="scientific">Paragonimus westermani</name>
    <dbReference type="NCBI Taxonomy" id="34504"/>
    <lineage>
        <taxon>Eukaryota</taxon>
        <taxon>Metazoa</taxon>
        <taxon>Spiralia</taxon>
        <taxon>Lophotrochozoa</taxon>
        <taxon>Platyhelminthes</taxon>
        <taxon>Trematoda</taxon>
        <taxon>Digenea</taxon>
        <taxon>Plagiorchiida</taxon>
        <taxon>Troglotremata</taxon>
        <taxon>Troglotrematidae</taxon>
        <taxon>Paragonimus</taxon>
    </lineage>
</organism>
<feature type="compositionally biased region" description="Basic and acidic residues" evidence="1">
    <location>
        <begin position="309"/>
        <end position="318"/>
    </location>
</feature>
<comment type="caution">
    <text evidence="2">The sequence shown here is derived from an EMBL/GenBank/DDBJ whole genome shotgun (WGS) entry which is preliminary data.</text>
</comment>
<evidence type="ECO:0000313" key="2">
    <source>
        <dbReference type="EMBL" id="KAF8564317.1"/>
    </source>
</evidence>
<accession>A0A8T0DC53</accession>
<evidence type="ECO:0000256" key="1">
    <source>
        <dbReference type="SAM" id="MobiDB-lite"/>
    </source>
</evidence>
<dbReference type="OrthoDB" id="10392663at2759"/>
<dbReference type="Proteomes" id="UP000699462">
    <property type="component" value="Unassembled WGS sequence"/>
</dbReference>
<dbReference type="AlphaFoldDB" id="A0A8T0DC53"/>
<feature type="region of interest" description="Disordered" evidence="1">
    <location>
        <begin position="113"/>
        <end position="132"/>
    </location>
</feature>
<reference evidence="2 3" key="1">
    <citation type="submission" date="2019-07" db="EMBL/GenBank/DDBJ databases">
        <title>Annotation for the trematode Paragonimus westermani.</title>
        <authorList>
            <person name="Choi Y.-J."/>
        </authorList>
    </citation>
    <scope>NUCLEOTIDE SEQUENCE [LARGE SCALE GENOMIC DNA]</scope>
    <source>
        <strain evidence="2">180907_Pwestermani</strain>
    </source>
</reference>
<proteinExistence type="predicted"/>
<name>A0A8T0DC53_9TREM</name>
<feature type="region of interest" description="Disordered" evidence="1">
    <location>
        <begin position="276"/>
        <end position="318"/>
    </location>
</feature>
<dbReference type="EMBL" id="JTDF01009033">
    <property type="protein sequence ID" value="KAF8564317.1"/>
    <property type="molecule type" value="Genomic_DNA"/>
</dbReference>
<gene>
    <name evidence="2" type="ORF">P879_09287</name>
</gene>
<protein>
    <submittedName>
        <fullName evidence="2">Uncharacterized protein</fullName>
    </submittedName>
</protein>
<evidence type="ECO:0000313" key="3">
    <source>
        <dbReference type="Proteomes" id="UP000699462"/>
    </source>
</evidence>
<feature type="compositionally biased region" description="Basic and acidic residues" evidence="1">
    <location>
        <begin position="114"/>
        <end position="124"/>
    </location>
</feature>